<sequence length="258" mass="27369">MPVRLAESPHATPTIPSVPLTTTFTAPAQCTENHLTMLVGALEKIWINEPVPLPNQTISSCYPTEWLGGYESAMSQSSSIAPYMSPLVCPDGWNTETSTWTNGYIACCASYVMPPPPSFFLHLDRLGKAGYTDAIREINRGFTFAAPSSTLDVDRPAYGGTCYSNFELGQTATVTVYNNQELSTTIAWAASTTPAQAYAHPIDGIAADYTPTATGSKTGTNSAGVATKTGENAAPPRRGGNSRAAFVIGFLLASLVAW</sequence>
<evidence type="ECO:0000313" key="2">
    <source>
        <dbReference type="EMBL" id="KDN71047.1"/>
    </source>
</evidence>
<gene>
    <name evidence="2" type="ORF">CSUB01_07899</name>
</gene>
<name>A0A066XQ89_COLSU</name>
<reference evidence="3" key="1">
    <citation type="journal article" date="2014" name="Genome Announc.">
        <title>Draft genome sequence of Colletotrichum sublineola, a destructive pathogen of cultivated sorghum.</title>
        <authorList>
            <person name="Baroncelli R."/>
            <person name="Sanz-Martin J.M."/>
            <person name="Rech G.E."/>
            <person name="Sukno S.A."/>
            <person name="Thon M.R."/>
        </authorList>
    </citation>
    <scope>NUCLEOTIDE SEQUENCE [LARGE SCALE GENOMIC DNA]</scope>
    <source>
        <strain evidence="3">TX430BB</strain>
    </source>
</reference>
<dbReference type="OrthoDB" id="5985073at2759"/>
<evidence type="ECO:0000313" key="3">
    <source>
        <dbReference type="Proteomes" id="UP000027238"/>
    </source>
</evidence>
<dbReference type="Proteomes" id="UP000027238">
    <property type="component" value="Unassembled WGS sequence"/>
</dbReference>
<dbReference type="HOGENOM" id="CLU_1184939_0_0_1"/>
<dbReference type="STRING" id="1173701.A0A066XQ89"/>
<dbReference type="OMA" id="CYPTEWL"/>
<protein>
    <recommendedName>
        <fullName evidence="4">CFEM domain-containing protein</fullName>
    </recommendedName>
</protein>
<organism evidence="2 3">
    <name type="scientific">Colletotrichum sublineola</name>
    <name type="common">Sorghum anthracnose fungus</name>
    <dbReference type="NCBI Taxonomy" id="1173701"/>
    <lineage>
        <taxon>Eukaryota</taxon>
        <taxon>Fungi</taxon>
        <taxon>Dikarya</taxon>
        <taxon>Ascomycota</taxon>
        <taxon>Pezizomycotina</taxon>
        <taxon>Sordariomycetes</taxon>
        <taxon>Hypocreomycetidae</taxon>
        <taxon>Glomerellales</taxon>
        <taxon>Glomerellaceae</taxon>
        <taxon>Colletotrichum</taxon>
        <taxon>Colletotrichum graminicola species complex</taxon>
    </lineage>
</organism>
<dbReference type="eggNOG" id="ENOG502SP9Z">
    <property type="taxonomic scope" value="Eukaryota"/>
</dbReference>
<evidence type="ECO:0008006" key="4">
    <source>
        <dbReference type="Google" id="ProtNLM"/>
    </source>
</evidence>
<dbReference type="EMBL" id="JMSE01000262">
    <property type="protein sequence ID" value="KDN71047.1"/>
    <property type="molecule type" value="Genomic_DNA"/>
</dbReference>
<dbReference type="AlphaFoldDB" id="A0A066XQ89"/>
<evidence type="ECO:0000256" key="1">
    <source>
        <dbReference type="SAM" id="MobiDB-lite"/>
    </source>
</evidence>
<feature type="region of interest" description="Disordered" evidence="1">
    <location>
        <begin position="216"/>
        <end position="238"/>
    </location>
</feature>
<proteinExistence type="predicted"/>
<comment type="caution">
    <text evidence="2">The sequence shown here is derived from an EMBL/GenBank/DDBJ whole genome shotgun (WGS) entry which is preliminary data.</text>
</comment>
<accession>A0A066XQ89</accession>
<keyword evidence="3" id="KW-1185">Reference proteome</keyword>